<evidence type="ECO:0000313" key="3">
    <source>
        <dbReference type="EMBL" id="CAF3966295.1"/>
    </source>
</evidence>
<organism evidence="2 4">
    <name type="scientific">Rotaria sordida</name>
    <dbReference type="NCBI Taxonomy" id="392033"/>
    <lineage>
        <taxon>Eukaryota</taxon>
        <taxon>Metazoa</taxon>
        <taxon>Spiralia</taxon>
        <taxon>Gnathifera</taxon>
        <taxon>Rotifera</taxon>
        <taxon>Eurotatoria</taxon>
        <taxon>Bdelloidea</taxon>
        <taxon>Philodinida</taxon>
        <taxon>Philodinidae</taxon>
        <taxon>Rotaria</taxon>
    </lineage>
</organism>
<accession>A0A815PKH4</accession>
<dbReference type="EMBL" id="CAJOBD010003798">
    <property type="protein sequence ID" value="CAF3966295.1"/>
    <property type="molecule type" value="Genomic_DNA"/>
</dbReference>
<reference evidence="2" key="1">
    <citation type="submission" date="2021-02" db="EMBL/GenBank/DDBJ databases">
        <authorList>
            <person name="Nowell W R."/>
        </authorList>
    </citation>
    <scope>NUCLEOTIDE SEQUENCE</scope>
</reference>
<dbReference type="EMBL" id="CAJNOL010002019">
    <property type="protein sequence ID" value="CAF1450750.1"/>
    <property type="molecule type" value="Genomic_DNA"/>
</dbReference>
<dbReference type="Proteomes" id="UP000663870">
    <property type="component" value="Unassembled WGS sequence"/>
</dbReference>
<dbReference type="EMBL" id="CAJNOH010001008">
    <property type="protein sequence ID" value="CAF1162817.1"/>
    <property type="molecule type" value="Genomic_DNA"/>
</dbReference>
<comment type="caution">
    <text evidence="2">The sequence shown here is derived from an EMBL/GenBank/DDBJ whole genome shotgun (WGS) entry which is preliminary data.</text>
</comment>
<evidence type="ECO:0000313" key="2">
    <source>
        <dbReference type="EMBL" id="CAF1450750.1"/>
    </source>
</evidence>
<evidence type="ECO:0000313" key="4">
    <source>
        <dbReference type="Proteomes" id="UP000663870"/>
    </source>
</evidence>
<keyword evidence="4" id="KW-1185">Reference proteome</keyword>
<gene>
    <name evidence="3" type="ORF">JBS370_LOCUS24375</name>
    <name evidence="2" type="ORF">JXQ802_LOCUS37577</name>
    <name evidence="1" type="ORF">PYM288_LOCUS22838</name>
</gene>
<name>A0A815PKH4_9BILA</name>
<proteinExistence type="predicted"/>
<dbReference type="Proteomes" id="UP000663836">
    <property type="component" value="Unassembled WGS sequence"/>
</dbReference>
<dbReference type="AlphaFoldDB" id="A0A815PKH4"/>
<dbReference type="Proteomes" id="UP000663854">
    <property type="component" value="Unassembled WGS sequence"/>
</dbReference>
<protein>
    <submittedName>
        <fullName evidence="2">Uncharacterized protein</fullName>
    </submittedName>
</protein>
<evidence type="ECO:0000313" key="1">
    <source>
        <dbReference type="EMBL" id="CAF1162817.1"/>
    </source>
</evidence>
<sequence>MEHSYDESPICQPVCDINVNCPQPHTTTSTSINTSKLITEEAKRFAQSRYPYPPFTLLFKSSKINDKTIINELINYCKENYSCDLDLAGFQAFCGAAFTIERQPVIPPQLAVIISNVSYTTNILEFEKDIKTRYDNIVKVVRLKNKNQYDTKFVKLEFNSSKVRDEIFAKGYMMINYLNFQQKILIIIFLQQVCPMKINEDELTDDILNVLKSYTDSQSNEFYIKTNLNLFSTK</sequence>